<evidence type="ECO:0000256" key="1">
    <source>
        <dbReference type="ARBA" id="ARBA00006484"/>
    </source>
</evidence>
<dbReference type="CDD" id="cd05233">
    <property type="entry name" value="SDR_c"/>
    <property type="match status" value="1"/>
</dbReference>
<dbReference type="PROSITE" id="PS00061">
    <property type="entry name" value="ADH_SHORT"/>
    <property type="match status" value="1"/>
</dbReference>
<sequence>MLQGRHALVTGAARGIGAAIARTLAEEGASLTLLGRNEAALQALAAQLPGRHGIAVADVADPQQVGAAFARAHAERGALHVLVNNAGQAESAPLLKTSVELWQRMLAVNLTGTFLCSQAALPQMLAAGGGRIVNIASTAAQKGYAYVSAYVAAKHGVLGLTRALALEVAKKGITVNAVCPGYTETDILRESVANVVAKTGRSEAEALAEFARGNPQQRIVHPREVADAVRWLCGDGASAITGQAISVSGGEVM</sequence>
<dbReference type="InterPro" id="IPR057326">
    <property type="entry name" value="KR_dom"/>
</dbReference>
<dbReference type="InterPro" id="IPR002347">
    <property type="entry name" value="SDR_fam"/>
</dbReference>
<evidence type="ECO:0000313" key="4">
    <source>
        <dbReference type="Proteomes" id="UP000599109"/>
    </source>
</evidence>
<feature type="domain" description="Ketoreductase" evidence="2">
    <location>
        <begin position="5"/>
        <end position="169"/>
    </location>
</feature>
<organism evidence="3 4">
    <name type="scientific">Ramlibacter monticola</name>
    <dbReference type="NCBI Taxonomy" id="1926872"/>
    <lineage>
        <taxon>Bacteria</taxon>
        <taxon>Pseudomonadati</taxon>
        <taxon>Pseudomonadota</taxon>
        <taxon>Betaproteobacteria</taxon>
        <taxon>Burkholderiales</taxon>
        <taxon>Comamonadaceae</taxon>
        <taxon>Ramlibacter</taxon>
    </lineage>
</organism>
<dbReference type="SMART" id="SM00822">
    <property type="entry name" value="PKS_KR"/>
    <property type="match status" value="1"/>
</dbReference>
<dbReference type="PRINTS" id="PR00080">
    <property type="entry name" value="SDRFAMILY"/>
</dbReference>
<accession>A0A936Z2P7</accession>
<protein>
    <submittedName>
        <fullName evidence="3">SDR family oxidoreductase</fullName>
    </submittedName>
</protein>
<dbReference type="Gene3D" id="3.40.50.720">
    <property type="entry name" value="NAD(P)-binding Rossmann-like Domain"/>
    <property type="match status" value="1"/>
</dbReference>
<dbReference type="InterPro" id="IPR036291">
    <property type="entry name" value="NAD(P)-bd_dom_sf"/>
</dbReference>
<dbReference type="InterPro" id="IPR020904">
    <property type="entry name" value="Sc_DH/Rdtase_CS"/>
</dbReference>
<comment type="similarity">
    <text evidence="1">Belongs to the short-chain dehydrogenases/reductases (SDR) family.</text>
</comment>
<evidence type="ECO:0000259" key="2">
    <source>
        <dbReference type="SMART" id="SM00822"/>
    </source>
</evidence>
<dbReference type="RefSeq" id="WP_201676541.1">
    <property type="nucleotide sequence ID" value="NZ_JAEQNE010000006.1"/>
</dbReference>
<dbReference type="PANTHER" id="PTHR42879">
    <property type="entry name" value="3-OXOACYL-(ACYL-CARRIER-PROTEIN) REDUCTASE"/>
    <property type="match status" value="1"/>
</dbReference>
<proteinExistence type="inferred from homology"/>
<dbReference type="Pfam" id="PF13561">
    <property type="entry name" value="adh_short_C2"/>
    <property type="match status" value="1"/>
</dbReference>
<gene>
    <name evidence="3" type="ORF">JJ685_22335</name>
</gene>
<dbReference type="PANTHER" id="PTHR42879:SF2">
    <property type="entry name" value="3-OXOACYL-[ACYL-CARRIER-PROTEIN] REDUCTASE FABG"/>
    <property type="match status" value="1"/>
</dbReference>
<comment type="caution">
    <text evidence="3">The sequence shown here is derived from an EMBL/GenBank/DDBJ whole genome shotgun (WGS) entry which is preliminary data.</text>
</comment>
<reference evidence="3 4" key="1">
    <citation type="journal article" date="2017" name="Int. J. Syst. Evol. Microbiol.">
        <title>Ramlibacter monticola sp. nov., isolated from forest soil.</title>
        <authorList>
            <person name="Chaudhary D.K."/>
            <person name="Kim J."/>
        </authorList>
    </citation>
    <scope>NUCLEOTIDE SEQUENCE [LARGE SCALE GENOMIC DNA]</scope>
    <source>
        <strain evidence="3 4">KACC 19175</strain>
    </source>
</reference>
<dbReference type="PRINTS" id="PR00081">
    <property type="entry name" value="GDHRDH"/>
</dbReference>
<name>A0A936Z2P7_9BURK</name>
<dbReference type="InterPro" id="IPR050259">
    <property type="entry name" value="SDR"/>
</dbReference>
<dbReference type="GO" id="GO:0032787">
    <property type="term" value="P:monocarboxylic acid metabolic process"/>
    <property type="evidence" value="ECO:0007669"/>
    <property type="project" value="UniProtKB-ARBA"/>
</dbReference>
<dbReference type="Proteomes" id="UP000599109">
    <property type="component" value="Unassembled WGS sequence"/>
</dbReference>
<dbReference type="AlphaFoldDB" id="A0A936Z2P7"/>
<evidence type="ECO:0000313" key="3">
    <source>
        <dbReference type="EMBL" id="MBL0393893.1"/>
    </source>
</evidence>
<dbReference type="SUPFAM" id="SSF51735">
    <property type="entry name" value="NAD(P)-binding Rossmann-fold domains"/>
    <property type="match status" value="1"/>
</dbReference>
<keyword evidence="4" id="KW-1185">Reference proteome</keyword>
<dbReference type="EMBL" id="JAEQNE010000006">
    <property type="protein sequence ID" value="MBL0393893.1"/>
    <property type="molecule type" value="Genomic_DNA"/>
</dbReference>
<dbReference type="FunFam" id="3.40.50.720:FF:000084">
    <property type="entry name" value="Short-chain dehydrogenase reductase"/>
    <property type="match status" value="1"/>
</dbReference>